<evidence type="ECO:0000256" key="1">
    <source>
        <dbReference type="ARBA" id="ARBA00012864"/>
    </source>
</evidence>
<dbReference type="EMBL" id="UGPB01000001">
    <property type="protein sequence ID" value="STY28671.1"/>
    <property type="molecule type" value="Genomic_DNA"/>
</dbReference>
<dbReference type="Gene3D" id="2.30.40.10">
    <property type="entry name" value="Urease, subunit C, domain 1"/>
    <property type="match status" value="1"/>
</dbReference>
<feature type="binding site" evidence="7">
    <location>
        <position position="173"/>
    </location>
    <ligand>
        <name>4-imidazolone-5-propanoate</name>
        <dbReference type="ChEBI" id="CHEBI:77893"/>
    </ligand>
</feature>
<evidence type="ECO:0000256" key="4">
    <source>
        <dbReference type="ARBA" id="ARBA00022808"/>
    </source>
</evidence>
<dbReference type="GO" id="GO:0005737">
    <property type="term" value="C:cytoplasm"/>
    <property type="evidence" value="ECO:0007669"/>
    <property type="project" value="UniProtKB-SubCell"/>
</dbReference>
<accession>A0A378LX81</accession>
<dbReference type="GO" id="GO:0005506">
    <property type="term" value="F:iron ion binding"/>
    <property type="evidence" value="ECO:0007669"/>
    <property type="project" value="UniProtKB-UniRule"/>
</dbReference>
<dbReference type="GO" id="GO:0019557">
    <property type="term" value="P:L-histidine catabolic process to glutamate and formate"/>
    <property type="evidence" value="ECO:0007669"/>
    <property type="project" value="UniProtKB-UniPathway"/>
</dbReference>
<name>A0A378LX81_9GAMM</name>
<feature type="binding site" evidence="7">
    <location>
        <position position="241"/>
    </location>
    <ligand>
        <name>4-imidazolone-5-propanoate</name>
        <dbReference type="ChEBI" id="CHEBI:77893"/>
    </ligand>
</feature>
<evidence type="ECO:0000256" key="7">
    <source>
        <dbReference type="HAMAP-Rule" id="MF_00372"/>
    </source>
</evidence>
<dbReference type="HAMAP" id="MF_00372">
    <property type="entry name" value="HutI"/>
    <property type="match status" value="1"/>
</dbReference>
<dbReference type="PANTHER" id="PTHR42752">
    <property type="entry name" value="IMIDAZOLONEPROPIONASE"/>
    <property type="match status" value="1"/>
</dbReference>
<dbReference type="NCBIfam" id="TIGR01224">
    <property type="entry name" value="hutI"/>
    <property type="match status" value="1"/>
</dbReference>
<gene>
    <name evidence="7 9" type="primary">hutI</name>
    <name evidence="9" type="ORF">NCTC11532_00846</name>
</gene>
<dbReference type="EC" id="3.5.2.7" evidence="1 7"/>
<organism evidence="9 10">
    <name type="scientific">Legionella wadsworthii</name>
    <dbReference type="NCBI Taxonomy" id="28088"/>
    <lineage>
        <taxon>Bacteria</taxon>
        <taxon>Pseudomonadati</taxon>
        <taxon>Pseudomonadota</taxon>
        <taxon>Gammaproteobacteria</taxon>
        <taxon>Legionellales</taxon>
        <taxon>Legionellaceae</taxon>
        <taxon>Legionella</taxon>
    </lineage>
</organism>
<comment type="cofactor">
    <cofactor evidence="7">
        <name>Zn(2+)</name>
        <dbReference type="ChEBI" id="CHEBI:29105"/>
    </cofactor>
    <cofactor evidence="7">
        <name>Fe(3+)</name>
        <dbReference type="ChEBI" id="CHEBI:29034"/>
    </cofactor>
    <text evidence="7">Binds 1 zinc or iron ion per subunit.</text>
</comment>
<dbReference type="FunFam" id="3.20.20.140:FF:000007">
    <property type="entry name" value="Imidazolonepropionase"/>
    <property type="match status" value="1"/>
</dbReference>
<dbReference type="PANTHER" id="PTHR42752:SF1">
    <property type="entry name" value="IMIDAZOLONEPROPIONASE-RELATED"/>
    <property type="match status" value="1"/>
</dbReference>
<dbReference type="Pfam" id="PF01979">
    <property type="entry name" value="Amidohydro_1"/>
    <property type="match status" value="1"/>
</dbReference>
<feature type="binding site" evidence="7">
    <location>
        <position position="313"/>
    </location>
    <ligand>
        <name>Fe(3+)</name>
        <dbReference type="ChEBI" id="CHEBI:29034"/>
    </ligand>
</feature>
<dbReference type="SUPFAM" id="SSF51556">
    <property type="entry name" value="Metallo-dependent hydrolases"/>
    <property type="match status" value="1"/>
</dbReference>
<dbReference type="GO" id="GO:0050480">
    <property type="term" value="F:imidazolonepropionase activity"/>
    <property type="evidence" value="ECO:0007669"/>
    <property type="project" value="UniProtKB-UniRule"/>
</dbReference>
<feature type="binding site" evidence="7">
    <location>
        <position position="315"/>
    </location>
    <ligand>
        <name>N-formimidoyl-L-glutamate</name>
        <dbReference type="ChEBI" id="CHEBI:58928"/>
    </ligand>
</feature>
<comment type="pathway">
    <text evidence="7">Amino-acid degradation; L-histidine degradation into L-glutamate; N-formimidoyl-L-glutamate from L-histidine: step 3/3.</text>
</comment>
<evidence type="ECO:0000259" key="8">
    <source>
        <dbReference type="Pfam" id="PF01979"/>
    </source>
</evidence>
<feature type="binding site" evidence="7">
    <location>
        <position position="238"/>
    </location>
    <ligand>
        <name>Fe(3+)</name>
        <dbReference type="ChEBI" id="CHEBI:29034"/>
    </ligand>
</feature>
<feature type="binding site" evidence="7">
    <location>
        <position position="70"/>
    </location>
    <ligand>
        <name>Zn(2+)</name>
        <dbReference type="ChEBI" id="CHEBI:29105"/>
    </ligand>
</feature>
<keyword evidence="7" id="KW-0963">Cytoplasm</keyword>
<evidence type="ECO:0000256" key="3">
    <source>
        <dbReference type="ARBA" id="ARBA00022801"/>
    </source>
</evidence>
<dbReference type="CDD" id="cd01296">
    <property type="entry name" value="Imidazolone-5PH"/>
    <property type="match status" value="1"/>
</dbReference>
<reference evidence="9 10" key="1">
    <citation type="submission" date="2018-06" db="EMBL/GenBank/DDBJ databases">
        <authorList>
            <consortium name="Pathogen Informatics"/>
            <person name="Doyle S."/>
        </authorList>
    </citation>
    <scope>NUCLEOTIDE SEQUENCE [LARGE SCALE GENOMIC DNA]</scope>
    <source>
        <strain evidence="9 10">NCTC11532</strain>
    </source>
</reference>
<proteinExistence type="inferred from homology"/>
<sequence>MSACDKLLLNATTIDAQGNERTQQAIAIKNDRIVWCGDLEQIPMHFNTAENKEDCRGQLITPGLIDCHTHLVYAGNRATEFQMKLAGMSYADIAKKGGGILSTVNLTRAASEEELTQQSLPRILALRADGVTTVEIKSGYGLDSKSEMKMLRVAKHLGELTGLRVQKTFLGAHAIGPEFQGNSQAYIDVLCDEMLPALCEENLVDAVDVFCESIAFSLKQTEQVFHAARKLNLPIKCHAEQLSNLGASKLSAALGALSCDHLEFLDEKSAYAMAEAKTVAVLLPGAYYFLREKQKPPIELLREAGVDMAVATDCNPGSSPTTSIRLMMSMACQFFSLTVPEALMGVTSHAAKALGLQHETGTIAEGKKADLILWSVSDSAALCYYFAYPIPHRMMIAGEWVSTRDNY</sequence>
<dbReference type="InterPro" id="IPR006680">
    <property type="entry name" value="Amidohydro-rel"/>
</dbReference>
<dbReference type="RefSeq" id="WP_031567960.1">
    <property type="nucleotide sequence ID" value="NZ_CAAAIS010000015.1"/>
</dbReference>
<comment type="subcellular location">
    <subcellularLocation>
        <location evidence="7">Cytoplasm</location>
    </subcellularLocation>
</comment>
<keyword evidence="2 7" id="KW-0479">Metal-binding</keyword>
<dbReference type="GO" id="GO:0019556">
    <property type="term" value="P:L-histidine catabolic process to glutamate and formamide"/>
    <property type="evidence" value="ECO:0007669"/>
    <property type="project" value="UniProtKB-UniRule"/>
</dbReference>
<evidence type="ECO:0000313" key="10">
    <source>
        <dbReference type="Proteomes" id="UP000255297"/>
    </source>
</evidence>
<feature type="binding site" evidence="7">
    <location>
        <position position="238"/>
    </location>
    <ligand>
        <name>Zn(2+)</name>
        <dbReference type="ChEBI" id="CHEBI:29105"/>
    </ligand>
</feature>
<keyword evidence="10" id="KW-1185">Reference proteome</keyword>
<comment type="catalytic activity">
    <reaction evidence="7">
        <text>4-imidazolone-5-propanoate + H2O = N-formimidoyl-L-glutamate</text>
        <dbReference type="Rhea" id="RHEA:23660"/>
        <dbReference type="ChEBI" id="CHEBI:15377"/>
        <dbReference type="ChEBI" id="CHEBI:58928"/>
        <dbReference type="ChEBI" id="CHEBI:77893"/>
        <dbReference type="EC" id="3.5.2.7"/>
    </reaction>
</comment>
<evidence type="ECO:0000313" key="9">
    <source>
        <dbReference type="EMBL" id="STY28671.1"/>
    </source>
</evidence>
<evidence type="ECO:0000256" key="2">
    <source>
        <dbReference type="ARBA" id="ARBA00022723"/>
    </source>
</evidence>
<evidence type="ECO:0000256" key="5">
    <source>
        <dbReference type="ARBA" id="ARBA00022833"/>
    </source>
</evidence>
<comment type="similarity">
    <text evidence="7">Belongs to the metallo-dependent hydrolases superfamily. HutI family.</text>
</comment>
<dbReference type="InterPro" id="IPR005920">
    <property type="entry name" value="HutI"/>
</dbReference>
<dbReference type="Gene3D" id="3.20.20.140">
    <property type="entry name" value="Metal-dependent hydrolases"/>
    <property type="match status" value="1"/>
</dbReference>
<dbReference type="OrthoDB" id="9776455at2"/>
<dbReference type="UniPathway" id="UPA00379">
    <property type="reaction ID" value="UER00551"/>
</dbReference>
<keyword evidence="4 7" id="KW-0369">Histidine metabolism</keyword>
<feature type="binding site" evidence="7">
    <location>
        <position position="318"/>
    </location>
    <ligand>
        <name>4-imidazolone-5-propanoate</name>
        <dbReference type="ChEBI" id="CHEBI:77893"/>
    </ligand>
</feature>
<evidence type="ECO:0000256" key="6">
    <source>
        <dbReference type="ARBA" id="ARBA00023004"/>
    </source>
</evidence>
<feature type="binding site" evidence="7">
    <location>
        <position position="140"/>
    </location>
    <ligand>
        <name>N-formimidoyl-L-glutamate</name>
        <dbReference type="ChEBI" id="CHEBI:58928"/>
    </ligand>
</feature>
<feature type="binding site" evidence="7">
    <location>
        <position position="70"/>
    </location>
    <ligand>
        <name>Fe(3+)</name>
        <dbReference type="ChEBI" id="CHEBI:29034"/>
    </ligand>
</feature>
<feature type="binding site" evidence="7">
    <location>
        <position position="68"/>
    </location>
    <ligand>
        <name>Zn(2+)</name>
        <dbReference type="ChEBI" id="CHEBI:29105"/>
    </ligand>
</feature>
<feature type="binding site" evidence="7">
    <location>
        <position position="77"/>
    </location>
    <ligand>
        <name>4-imidazolone-5-propanoate</name>
        <dbReference type="ChEBI" id="CHEBI:77893"/>
    </ligand>
</feature>
<protein>
    <recommendedName>
        <fullName evidence="1 7">Imidazolonepropionase</fullName>
        <ecNumber evidence="1 7">3.5.2.7</ecNumber>
    </recommendedName>
    <alternativeName>
        <fullName evidence="7">Imidazolone-5-propionate hydrolase</fullName>
    </alternativeName>
</protein>
<comment type="function">
    <text evidence="7">Catalyzes the hydrolytic cleavage of the carbon-nitrogen bond in imidazolone-5-propanoate to yield N-formimidoyl-L-glutamate. It is the third step in the universal histidine degradation pathway.</text>
</comment>
<keyword evidence="5 7" id="KW-0862">Zinc</keyword>
<feature type="binding site" evidence="7">
    <location>
        <position position="68"/>
    </location>
    <ligand>
        <name>Fe(3+)</name>
        <dbReference type="ChEBI" id="CHEBI:29034"/>
    </ligand>
</feature>
<dbReference type="GO" id="GO:0008270">
    <property type="term" value="F:zinc ion binding"/>
    <property type="evidence" value="ECO:0007669"/>
    <property type="project" value="UniProtKB-UniRule"/>
</dbReference>
<dbReference type="Proteomes" id="UP000255297">
    <property type="component" value="Unassembled WGS sequence"/>
</dbReference>
<feature type="domain" description="Amidohydrolase-related" evidence="8">
    <location>
        <begin position="60"/>
        <end position="401"/>
    </location>
</feature>
<dbReference type="InterPro" id="IPR032466">
    <property type="entry name" value="Metal_Hydrolase"/>
</dbReference>
<dbReference type="SUPFAM" id="SSF51338">
    <property type="entry name" value="Composite domain of metallo-dependent hydrolases"/>
    <property type="match status" value="1"/>
</dbReference>
<dbReference type="STRING" id="1122170.GCA_000701265_03102"/>
<feature type="binding site" evidence="7">
    <location>
        <position position="317"/>
    </location>
    <ligand>
        <name>N-formimidoyl-L-glutamate</name>
        <dbReference type="ChEBI" id="CHEBI:58928"/>
    </ligand>
</feature>
<dbReference type="InterPro" id="IPR011059">
    <property type="entry name" value="Metal-dep_hydrolase_composite"/>
</dbReference>
<dbReference type="AlphaFoldDB" id="A0A378LX81"/>
<feature type="binding site" evidence="7">
    <location>
        <position position="313"/>
    </location>
    <ligand>
        <name>Zn(2+)</name>
        <dbReference type="ChEBI" id="CHEBI:29105"/>
    </ligand>
</feature>
<keyword evidence="3 7" id="KW-0378">Hydrolase</keyword>
<keyword evidence="6 7" id="KW-0408">Iron</keyword>
<feature type="binding site" evidence="7">
    <location>
        <position position="140"/>
    </location>
    <ligand>
        <name>4-imidazolone-5-propanoate</name>
        <dbReference type="ChEBI" id="CHEBI:77893"/>
    </ligand>
</feature>